<evidence type="ECO:0000313" key="1">
    <source>
        <dbReference type="EMBL" id="CCO08284.1"/>
    </source>
</evidence>
<keyword evidence="2" id="KW-1185">Reference proteome</keyword>
<gene>
    <name evidence="1" type="ORF">DESHY_20153</name>
</gene>
<proteinExistence type="predicted"/>
<dbReference type="RefSeq" id="WP_008411637.1">
    <property type="nucleotide sequence ID" value="NZ_CAOS01000009.1"/>
</dbReference>
<accession>K8DZ65</accession>
<sequence>MFTKDSALVKIWVSLILAGVYTYEQCPDLSNLKTVVGEVLAEIGYQVSAQ</sequence>
<protein>
    <submittedName>
        <fullName evidence="1">Uncharacterized protein</fullName>
    </submittedName>
</protein>
<comment type="caution">
    <text evidence="1">The sequence shown here is derived from an EMBL/GenBank/DDBJ whole genome shotgun (WGS) entry which is preliminary data.</text>
</comment>
<dbReference type="AlphaFoldDB" id="K8DZ65"/>
<reference evidence="1 2" key="1">
    <citation type="journal article" date="2013" name="Genome Announc.">
        <title>Genome Sequence of the Sulfate-Reducing Bacterium Desulfotomaculum hydrothermale Lam5(T).</title>
        <authorList>
            <person name="Amin O."/>
            <person name="Fardeau M.L."/>
            <person name="Valette O."/>
            <person name="Hirschler-Rea A."/>
            <person name="Barbe V."/>
            <person name="Medigue C."/>
            <person name="Vacherie B."/>
            <person name="Ollivier B."/>
            <person name="Bertin P.N."/>
            <person name="Dolla A."/>
        </authorList>
    </citation>
    <scope>NUCLEOTIDE SEQUENCE [LARGE SCALE GENOMIC DNA]</scope>
    <source>
        <strain evidence="2">Lam5 / DSM 18033</strain>
    </source>
</reference>
<organism evidence="1 2">
    <name type="scientific">Desulforamulus hydrothermalis Lam5 = DSM 18033</name>
    <dbReference type="NCBI Taxonomy" id="1121428"/>
    <lineage>
        <taxon>Bacteria</taxon>
        <taxon>Bacillati</taxon>
        <taxon>Bacillota</taxon>
        <taxon>Clostridia</taxon>
        <taxon>Eubacteriales</taxon>
        <taxon>Peptococcaceae</taxon>
        <taxon>Desulforamulus</taxon>
    </lineage>
</organism>
<name>K8DZ65_9FIRM</name>
<dbReference type="Proteomes" id="UP000009315">
    <property type="component" value="Unassembled WGS sequence"/>
</dbReference>
<dbReference type="STRING" id="1121428.DESHY_20153"/>
<evidence type="ECO:0000313" key="2">
    <source>
        <dbReference type="Proteomes" id="UP000009315"/>
    </source>
</evidence>
<dbReference type="EMBL" id="CAOS01000009">
    <property type="protein sequence ID" value="CCO08284.1"/>
    <property type="molecule type" value="Genomic_DNA"/>
</dbReference>